<dbReference type="RefSeq" id="WP_192534246.1">
    <property type="nucleotide sequence ID" value="NZ_JACZHT010000004.1"/>
</dbReference>
<dbReference type="Pfam" id="PF13557">
    <property type="entry name" value="Phenol_MetA_deg"/>
    <property type="match status" value="1"/>
</dbReference>
<keyword evidence="3" id="KW-1185">Reference proteome</keyword>
<dbReference type="Proteomes" id="UP000631034">
    <property type="component" value="Unassembled WGS sequence"/>
</dbReference>
<evidence type="ECO:0000313" key="2">
    <source>
        <dbReference type="EMBL" id="MBE1237231.1"/>
    </source>
</evidence>
<dbReference type="EMBL" id="JACZHT010000004">
    <property type="protein sequence ID" value="MBE1237231.1"/>
    <property type="molecule type" value="Genomic_DNA"/>
</dbReference>
<evidence type="ECO:0000256" key="1">
    <source>
        <dbReference type="SAM" id="SignalP"/>
    </source>
</evidence>
<dbReference type="AlphaFoldDB" id="A0A8J7CW99"/>
<protein>
    <submittedName>
        <fullName evidence="2">Transporter</fullName>
    </submittedName>
</protein>
<comment type="caution">
    <text evidence="2">The sequence shown here is derived from an EMBL/GenBank/DDBJ whole genome shotgun (WGS) entry which is preliminary data.</text>
</comment>
<name>A0A8J7CW99_9PROT</name>
<sequence length="294" mass="32438">MKRLLLAVVCLSFLHSGPALAGHARYTSGVEGLRVASFPPPGAYWRTYNVLYTANTQVDDAGDRHGMDVDVFAFVNRFIYSSEVEVLGGNWGFDVIVPLTSTSLDAGFPAGRNSRVGMGDILVEPFVLAWHGARWDAALIWGLYLPVGDYKASKPASAGKGYWSSMVSGGGTVYFDAEKTWSASLLARWEHHLTRQRTTKTEIGDDFHFEWGVGKRLTPFFEVGVTGYCEWQLEGDRTRSGSRGDRARAFAVGPELGYTIEPWGLDVTVRSQWEFGNRNATQGNISSLVFTKAF</sequence>
<dbReference type="InterPro" id="IPR025737">
    <property type="entry name" value="FApF"/>
</dbReference>
<proteinExistence type="predicted"/>
<evidence type="ECO:0000313" key="3">
    <source>
        <dbReference type="Proteomes" id="UP000631034"/>
    </source>
</evidence>
<feature type="chain" id="PRO_5035305370" evidence="1">
    <location>
        <begin position="22"/>
        <end position="294"/>
    </location>
</feature>
<organism evidence="2 3">
    <name type="scientific">Phaeovibrio sulfidiphilus</name>
    <dbReference type="NCBI Taxonomy" id="1220600"/>
    <lineage>
        <taxon>Bacteria</taxon>
        <taxon>Pseudomonadati</taxon>
        <taxon>Pseudomonadota</taxon>
        <taxon>Alphaproteobacteria</taxon>
        <taxon>Rhodospirillales</taxon>
        <taxon>Rhodospirillaceae</taxon>
        <taxon>Phaeovibrio</taxon>
    </lineage>
</organism>
<feature type="signal peptide" evidence="1">
    <location>
        <begin position="1"/>
        <end position="21"/>
    </location>
</feature>
<accession>A0A8J7CW99</accession>
<gene>
    <name evidence="2" type="ORF">IHV25_06175</name>
</gene>
<reference evidence="2" key="1">
    <citation type="submission" date="2020-10" db="EMBL/GenBank/DDBJ databases">
        <title>Genome sequence of the unusual species of purple photosynthetic bacteria, Phaeovibrio sulfidiphilus DSM 23193, type strain.</title>
        <authorList>
            <person name="Kyndt J.A."/>
            <person name="Meyer T.E."/>
        </authorList>
    </citation>
    <scope>NUCLEOTIDE SEQUENCE</scope>
    <source>
        <strain evidence="2">DSM 23193</strain>
    </source>
</reference>
<keyword evidence="1" id="KW-0732">Signal</keyword>